<organism evidence="1">
    <name type="scientific">Siphoviridae sp. cttFh17</name>
    <dbReference type="NCBI Taxonomy" id="2826491"/>
    <lineage>
        <taxon>Viruses</taxon>
        <taxon>Duplodnaviria</taxon>
        <taxon>Heunggongvirae</taxon>
        <taxon>Uroviricota</taxon>
        <taxon>Caudoviricetes</taxon>
    </lineage>
</organism>
<dbReference type="PANTHER" id="PTHR43581:SF2">
    <property type="entry name" value="EXCINUCLEASE ATPASE SUBUNIT"/>
    <property type="match status" value="1"/>
</dbReference>
<sequence>MSTFKTQLPAYFETQTLNLTPLTVLTGCNNTGKTTILQQCRSQYSSAQYFKWNECSIALADIEHNIMINSVIILEQPECALHPILQLEIADKIIELMNRSQITIVETHSDHIINRLTRRYIEGVITDEDMTIYHLIKENSKTKIDHVPIDKEKGIYYEKPSFFYQTIEETEAILNAGFNNYINRCAEIENK</sequence>
<proteinExistence type="predicted"/>
<dbReference type="SUPFAM" id="SSF52540">
    <property type="entry name" value="P-loop containing nucleoside triphosphate hydrolases"/>
    <property type="match status" value="1"/>
</dbReference>
<reference evidence="1" key="1">
    <citation type="journal article" date="2021" name="Proc. Natl. Acad. Sci. U.S.A.">
        <title>A Catalog of Tens of Thousands of Viruses from Human Metagenomes Reveals Hidden Associations with Chronic Diseases.</title>
        <authorList>
            <person name="Tisza M.J."/>
            <person name="Buck C.B."/>
        </authorList>
    </citation>
    <scope>NUCLEOTIDE SEQUENCE</scope>
    <source>
        <strain evidence="1">CttFh17</strain>
    </source>
</reference>
<evidence type="ECO:0008006" key="2">
    <source>
        <dbReference type="Google" id="ProtNLM"/>
    </source>
</evidence>
<evidence type="ECO:0000313" key="1">
    <source>
        <dbReference type="EMBL" id="DAD94267.1"/>
    </source>
</evidence>
<dbReference type="InterPro" id="IPR027417">
    <property type="entry name" value="P-loop_NTPase"/>
</dbReference>
<dbReference type="EMBL" id="BK015176">
    <property type="protein sequence ID" value="DAD94267.1"/>
    <property type="molecule type" value="Genomic_DNA"/>
</dbReference>
<dbReference type="InterPro" id="IPR051396">
    <property type="entry name" value="Bact_Antivir_Def_Nuclease"/>
</dbReference>
<protein>
    <recommendedName>
        <fullName evidence="2">AAA domain-containing protein</fullName>
    </recommendedName>
</protein>
<dbReference type="PROSITE" id="PS51257">
    <property type="entry name" value="PROKAR_LIPOPROTEIN"/>
    <property type="match status" value="1"/>
</dbReference>
<accession>A0A8S5NJK7</accession>
<dbReference type="PANTHER" id="PTHR43581">
    <property type="entry name" value="ATP/GTP PHOSPHATASE"/>
    <property type="match status" value="1"/>
</dbReference>
<name>A0A8S5NJK7_9CAUD</name>